<comment type="caution">
    <text evidence="1">Lacks conserved residue(s) required for the propagation of feature annotation.</text>
</comment>
<gene>
    <name evidence="4" type="ORF">TMI583_LOCUS48364</name>
</gene>
<dbReference type="SUPFAM" id="SSF57196">
    <property type="entry name" value="EGF/Laminin"/>
    <property type="match status" value="1"/>
</dbReference>
<protein>
    <recommendedName>
        <fullName evidence="3">Laminin EGF-like domain-containing protein</fullName>
    </recommendedName>
</protein>
<evidence type="ECO:0000259" key="3">
    <source>
        <dbReference type="PROSITE" id="PS50027"/>
    </source>
</evidence>
<organism evidence="4 5">
    <name type="scientific">Didymodactylos carnosus</name>
    <dbReference type="NCBI Taxonomy" id="1234261"/>
    <lineage>
        <taxon>Eukaryota</taxon>
        <taxon>Metazoa</taxon>
        <taxon>Spiralia</taxon>
        <taxon>Gnathifera</taxon>
        <taxon>Rotifera</taxon>
        <taxon>Eurotatoria</taxon>
        <taxon>Bdelloidea</taxon>
        <taxon>Philodinida</taxon>
        <taxon>Philodinidae</taxon>
        <taxon>Didymodactylos</taxon>
    </lineage>
</organism>
<dbReference type="Pfam" id="PF00053">
    <property type="entry name" value="EGF_laminin"/>
    <property type="match status" value="1"/>
</dbReference>
<evidence type="ECO:0000313" key="4">
    <source>
        <dbReference type="EMBL" id="CAF4511369.1"/>
    </source>
</evidence>
<dbReference type="PROSITE" id="PS50027">
    <property type="entry name" value="EGF_LAM_2"/>
    <property type="match status" value="1"/>
</dbReference>
<feature type="domain" description="Laminin EGF-like" evidence="3">
    <location>
        <begin position="1"/>
        <end position="43"/>
    </location>
</feature>
<dbReference type="Gene3D" id="2.10.25.10">
    <property type="entry name" value="Laminin"/>
    <property type="match status" value="1"/>
</dbReference>
<feature type="disulfide bond" evidence="1">
    <location>
        <begin position="12"/>
        <end position="21"/>
    </location>
</feature>
<feature type="coiled-coil region" evidence="2">
    <location>
        <begin position="78"/>
        <end position="136"/>
    </location>
</feature>
<dbReference type="CDD" id="cd00055">
    <property type="entry name" value="EGF_Lam"/>
    <property type="match status" value="1"/>
</dbReference>
<feature type="non-terminal residue" evidence="4">
    <location>
        <position position="141"/>
    </location>
</feature>
<dbReference type="Proteomes" id="UP000682733">
    <property type="component" value="Unassembled WGS sequence"/>
</dbReference>
<evidence type="ECO:0000256" key="2">
    <source>
        <dbReference type="SAM" id="Coils"/>
    </source>
</evidence>
<keyword evidence="1" id="KW-0424">Laminin EGF-like domain</keyword>
<dbReference type="AlphaFoldDB" id="A0A8S2XRX5"/>
<dbReference type="PROSITE" id="PS01248">
    <property type="entry name" value="EGF_LAM_1"/>
    <property type="match status" value="1"/>
</dbReference>
<sequence length="141" mass="16425">VQCDGLSGQCPCKENFMGLRCDQCEENKYRDGYECPTCPACYREVQKRVNHYRWDLNTLQDAVSTLNSSQTLQSLKEDKQLTSELDLLARNLNNLKIDLEQKGLISRNTSDYNQQDVELRNSTTDLENRYRKLEQKLPDLI</sequence>
<proteinExistence type="predicted"/>
<accession>A0A8S2XRX5</accession>
<keyword evidence="1" id="KW-1015">Disulfide bond</keyword>
<keyword evidence="2" id="KW-0175">Coiled coil</keyword>
<feature type="non-terminal residue" evidence="4">
    <location>
        <position position="1"/>
    </location>
</feature>
<dbReference type="InterPro" id="IPR002049">
    <property type="entry name" value="LE_dom"/>
</dbReference>
<evidence type="ECO:0000256" key="1">
    <source>
        <dbReference type="PROSITE-ProRule" id="PRU00460"/>
    </source>
</evidence>
<reference evidence="4" key="1">
    <citation type="submission" date="2021-02" db="EMBL/GenBank/DDBJ databases">
        <authorList>
            <person name="Nowell W R."/>
        </authorList>
    </citation>
    <scope>NUCLEOTIDE SEQUENCE</scope>
</reference>
<evidence type="ECO:0000313" key="5">
    <source>
        <dbReference type="Proteomes" id="UP000682733"/>
    </source>
</evidence>
<name>A0A8S2XRX5_9BILA</name>
<dbReference type="EMBL" id="CAJOBA010098348">
    <property type="protein sequence ID" value="CAF4511369.1"/>
    <property type="molecule type" value="Genomic_DNA"/>
</dbReference>
<comment type="caution">
    <text evidence="4">The sequence shown here is derived from an EMBL/GenBank/DDBJ whole genome shotgun (WGS) entry which is preliminary data.</text>
</comment>